<dbReference type="SUPFAM" id="SSF56784">
    <property type="entry name" value="HAD-like"/>
    <property type="match status" value="1"/>
</dbReference>
<dbReference type="Proteomes" id="UP000676325">
    <property type="component" value="Unassembled WGS sequence"/>
</dbReference>
<evidence type="ECO:0000256" key="4">
    <source>
        <dbReference type="ARBA" id="ARBA00022723"/>
    </source>
</evidence>
<sequence>MEDEGSAAAAAKLGLAPGTRGCLFDLDGVLTQTAKIHAKAWKKTFDTFLHAYDRRTGRQDAPFDEKADYEDYVDGKTREDGIRSFLAARGIQVPEGGPEDAPGTESVHGIGAAKQWAFVSLLEQHGPQVYEGSIRYVKAAREAGLGCAVVTSSTNCADILRAAGITDLFDATVDGHDVSAQKLRGKPAPDSYLAGAKALGVDPAYAAVFEDALSGVEAGRAGGFGTVVGVDRIGGDHAAHLSQHGATVVVKDLSDLLGANR</sequence>
<keyword evidence="11" id="KW-0378">Hydrolase</keyword>
<name>A0A941E905_9ACTN</name>
<evidence type="ECO:0000256" key="1">
    <source>
        <dbReference type="ARBA" id="ARBA00001946"/>
    </source>
</evidence>
<dbReference type="PANTHER" id="PTHR46193">
    <property type="entry name" value="6-PHOSPHOGLUCONATE PHOSPHATASE"/>
    <property type="match status" value="1"/>
</dbReference>
<dbReference type="EC" id="5.4.2.6" evidence="9"/>
<evidence type="ECO:0000256" key="3">
    <source>
        <dbReference type="ARBA" id="ARBA00022553"/>
    </source>
</evidence>
<comment type="similarity">
    <text evidence="2">Belongs to the HAD-like hydrolase superfamily. CbbY/CbbZ/Gph/YieH family.</text>
</comment>
<comment type="caution">
    <text evidence="11">The sequence shown here is derived from an EMBL/GenBank/DDBJ whole genome shotgun (WGS) entry which is preliminary data.</text>
</comment>
<dbReference type="PANTHER" id="PTHR46193:SF18">
    <property type="entry name" value="HEXITOL PHOSPHATASE B"/>
    <property type="match status" value="1"/>
</dbReference>
<dbReference type="InterPro" id="IPR051600">
    <property type="entry name" value="Beta-PGM-like"/>
</dbReference>
<keyword evidence="6" id="KW-0413">Isomerase</keyword>
<dbReference type="SFLD" id="SFLDS00003">
    <property type="entry name" value="Haloacid_Dehalogenase"/>
    <property type="match status" value="1"/>
</dbReference>
<dbReference type="AlphaFoldDB" id="A0A941E905"/>
<dbReference type="Gene3D" id="1.10.150.240">
    <property type="entry name" value="Putative phosphatase, domain 2"/>
    <property type="match status" value="1"/>
</dbReference>
<dbReference type="InterPro" id="IPR023198">
    <property type="entry name" value="PGP-like_dom2"/>
</dbReference>
<dbReference type="RefSeq" id="WP_212517915.1">
    <property type="nucleotide sequence ID" value="NZ_JAGSOH010000022.1"/>
</dbReference>
<evidence type="ECO:0000313" key="12">
    <source>
        <dbReference type="Proteomes" id="UP000676325"/>
    </source>
</evidence>
<keyword evidence="12" id="KW-1185">Reference proteome</keyword>
<keyword evidence="5" id="KW-0460">Magnesium</keyword>
<proteinExistence type="inferred from homology"/>
<dbReference type="EMBL" id="JAGSOH010000022">
    <property type="protein sequence ID" value="MBR7826772.1"/>
    <property type="molecule type" value="Genomic_DNA"/>
</dbReference>
<evidence type="ECO:0000256" key="10">
    <source>
        <dbReference type="ARBA" id="ARBA00044991"/>
    </source>
</evidence>
<accession>A0A941E905</accession>
<dbReference type="InterPro" id="IPR036412">
    <property type="entry name" value="HAD-like_sf"/>
</dbReference>
<dbReference type="SFLD" id="SFLDG01129">
    <property type="entry name" value="C1.5:_HAD__Beta-PGM__Phosphata"/>
    <property type="match status" value="1"/>
</dbReference>
<dbReference type="Gene3D" id="3.40.50.1000">
    <property type="entry name" value="HAD superfamily/HAD-like"/>
    <property type="match status" value="1"/>
</dbReference>
<protein>
    <recommendedName>
        <fullName evidence="10">Beta-phosphoglucomutase</fullName>
        <ecNumber evidence="9">5.4.2.6</ecNumber>
    </recommendedName>
</protein>
<keyword evidence="7" id="KW-0119">Carbohydrate metabolism</keyword>
<evidence type="ECO:0000256" key="7">
    <source>
        <dbReference type="ARBA" id="ARBA00023277"/>
    </source>
</evidence>
<dbReference type="GO" id="GO:0016787">
    <property type="term" value="F:hydrolase activity"/>
    <property type="evidence" value="ECO:0007669"/>
    <property type="project" value="UniProtKB-KW"/>
</dbReference>
<dbReference type="NCBIfam" id="TIGR02009">
    <property type="entry name" value="PGMB-YQAB-SF"/>
    <property type="match status" value="1"/>
</dbReference>
<keyword evidence="3" id="KW-0597">Phosphoprotein</keyword>
<dbReference type="InterPro" id="IPR023214">
    <property type="entry name" value="HAD_sf"/>
</dbReference>
<evidence type="ECO:0000256" key="8">
    <source>
        <dbReference type="ARBA" id="ARBA00044926"/>
    </source>
</evidence>
<comment type="cofactor">
    <cofactor evidence="1">
        <name>Mg(2+)</name>
        <dbReference type="ChEBI" id="CHEBI:18420"/>
    </cofactor>
</comment>
<reference evidence="11" key="1">
    <citation type="submission" date="2021-04" db="EMBL/GenBank/DDBJ databases">
        <title>Genome based classification of Actinospica acidithermotolerans sp. nov., an actinobacterium isolated from an Indonesian hot spring.</title>
        <authorList>
            <person name="Kusuma A.B."/>
            <person name="Putra K.E."/>
            <person name="Nafisah S."/>
            <person name="Loh J."/>
            <person name="Nouioui I."/>
            <person name="Goodfellow M."/>
        </authorList>
    </citation>
    <scope>NUCLEOTIDE SEQUENCE</scope>
    <source>
        <strain evidence="11">MGRD01-02</strain>
    </source>
</reference>
<evidence type="ECO:0000256" key="2">
    <source>
        <dbReference type="ARBA" id="ARBA00006171"/>
    </source>
</evidence>
<comment type="catalytic activity">
    <reaction evidence="8">
        <text>beta-D-glucose 1-phosphate = beta-D-glucose 6-phosphate</text>
        <dbReference type="Rhea" id="RHEA:20113"/>
        <dbReference type="ChEBI" id="CHEBI:57684"/>
        <dbReference type="ChEBI" id="CHEBI:58247"/>
        <dbReference type="EC" id="5.4.2.6"/>
    </reaction>
</comment>
<dbReference type="InterPro" id="IPR006439">
    <property type="entry name" value="HAD-SF_hydro_IA"/>
</dbReference>
<gene>
    <name evidence="11" type="ORF">KDK95_10700</name>
</gene>
<keyword evidence="4" id="KW-0479">Metal-binding</keyword>
<evidence type="ECO:0000256" key="5">
    <source>
        <dbReference type="ARBA" id="ARBA00022842"/>
    </source>
</evidence>
<dbReference type="InterPro" id="IPR010976">
    <property type="entry name" value="B-phosphoglucomutase_hydrolase"/>
</dbReference>
<evidence type="ECO:0000313" key="11">
    <source>
        <dbReference type="EMBL" id="MBR7826772.1"/>
    </source>
</evidence>
<evidence type="ECO:0000256" key="6">
    <source>
        <dbReference type="ARBA" id="ARBA00023235"/>
    </source>
</evidence>
<organism evidence="11 12">
    <name type="scientific">Actinospica acidithermotolerans</name>
    <dbReference type="NCBI Taxonomy" id="2828514"/>
    <lineage>
        <taxon>Bacteria</taxon>
        <taxon>Bacillati</taxon>
        <taxon>Actinomycetota</taxon>
        <taxon>Actinomycetes</taxon>
        <taxon>Catenulisporales</taxon>
        <taxon>Actinospicaceae</taxon>
        <taxon>Actinospica</taxon>
    </lineage>
</organism>
<dbReference type="NCBIfam" id="TIGR01509">
    <property type="entry name" value="HAD-SF-IA-v3"/>
    <property type="match status" value="1"/>
</dbReference>
<evidence type="ECO:0000256" key="9">
    <source>
        <dbReference type="ARBA" id="ARBA00044968"/>
    </source>
</evidence>
<dbReference type="GO" id="GO:0046872">
    <property type="term" value="F:metal ion binding"/>
    <property type="evidence" value="ECO:0007669"/>
    <property type="project" value="UniProtKB-KW"/>
</dbReference>
<dbReference type="Pfam" id="PF00702">
    <property type="entry name" value="Hydrolase"/>
    <property type="match status" value="1"/>
</dbReference>
<dbReference type="GO" id="GO:0008801">
    <property type="term" value="F:beta-phosphoglucomutase activity"/>
    <property type="evidence" value="ECO:0007669"/>
    <property type="project" value="UniProtKB-EC"/>
</dbReference>